<evidence type="ECO:0000313" key="2">
    <source>
        <dbReference type="Proteomes" id="UP000465240"/>
    </source>
</evidence>
<dbReference type="RefSeq" id="WP_120792766.1">
    <property type="nucleotide sequence ID" value="NZ_BLKX01000001.1"/>
</dbReference>
<proteinExistence type="predicted"/>
<reference evidence="1 2" key="1">
    <citation type="journal article" date="2019" name="Emerg. Microbes Infect.">
        <title>Comprehensive subspecies identification of 175 nontuberculous mycobacteria species based on 7547 genomic profiles.</title>
        <authorList>
            <person name="Matsumoto Y."/>
            <person name="Kinjo T."/>
            <person name="Motooka D."/>
            <person name="Nabeya D."/>
            <person name="Jung N."/>
            <person name="Uechi K."/>
            <person name="Horii T."/>
            <person name="Iida T."/>
            <person name="Fujita J."/>
            <person name="Nakamura S."/>
        </authorList>
    </citation>
    <scope>NUCLEOTIDE SEQUENCE [LARGE SCALE GENOMIC DNA]</scope>
    <source>
        <strain evidence="1 2">JCM 18565</strain>
    </source>
</reference>
<comment type="caution">
    <text evidence="1">The sequence shown here is derived from an EMBL/GenBank/DDBJ whole genome shotgun (WGS) entry which is preliminary data.</text>
</comment>
<dbReference type="Proteomes" id="UP000465240">
    <property type="component" value="Unassembled WGS sequence"/>
</dbReference>
<gene>
    <name evidence="1" type="ORF">MPRG_24140</name>
</gene>
<accession>A0ABQ1C3X4</accession>
<evidence type="ECO:0000313" key="1">
    <source>
        <dbReference type="EMBL" id="GFG79138.1"/>
    </source>
</evidence>
<dbReference type="EMBL" id="BLKX01000001">
    <property type="protein sequence ID" value="GFG79138.1"/>
    <property type="molecule type" value="Genomic_DNA"/>
</dbReference>
<keyword evidence="2" id="KW-1185">Reference proteome</keyword>
<organism evidence="1 2">
    <name type="scientific">Mycobacterium paragordonae</name>
    <dbReference type="NCBI Taxonomy" id="1389713"/>
    <lineage>
        <taxon>Bacteria</taxon>
        <taxon>Bacillati</taxon>
        <taxon>Actinomycetota</taxon>
        <taxon>Actinomycetes</taxon>
        <taxon>Mycobacteriales</taxon>
        <taxon>Mycobacteriaceae</taxon>
        <taxon>Mycobacterium</taxon>
    </lineage>
</organism>
<protein>
    <submittedName>
        <fullName evidence="1">Uncharacterized protein</fullName>
    </submittedName>
</protein>
<sequence length="82" mass="9109">MCNPTAWSYRVPEFQLPQLALIAVGFTQFGEVFGENADFLIQQFNEVFITAGVNEDEEGDEPAVVTLRELTIARGRSAAVSW</sequence>
<name>A0ABQ1C3X4_9MYCO</name>